<keyword evidence="3" id="KW-1185">Reference proteome</keyword>
<dbReference type="Proteomes" id="UP000789595">
    <property type="component" value="Unassembled WGS sequence"/>
</dbReference>
<accession>A0A8J2T1F6</accession>
<name>A0A8J2T1F6_9STRA</name>
<protein>
    <submittedName>
        <fullName evidence="2">Uncharacterized protein</fullName>
    </submittedName>
</protein>
<dbReference type="AlphaFoldDB" id="A0A8J2T1F6"/>
<feature type="compositionally biased region" description="Low complexity" evidence="1">
    <location>
        <begin position="210"/>
        <end position="234"/>
    </location>
</feature>
<organism evidence="2 3">
    <name type="scientific">Pelagomonas calceolata</name>
    <dbReference type="NCBI Taxonomy" id="35677"/>
    <lineage>
        <taxon>Eukaryota</taxon>
        <taxon>Sar</taxon>
        <taxon>Stramenopiles</taxon>
        <taxon>Ochrophyta</taxon>
        <taxon>Pelagophyceae</taxon>
        <taxon>Pelagomonadales</taxon>
        <taxon>Pelagomonadaceae</taxon>
        <taxon>Pelagomonas</taxon>
    </lineage>
</organism>
<comment type="caution">
    <text evidence="2">The sequence shown here is derived from an EMBL/GenBank/DDBJ whole genome shotgun (WGS) entry which is preliminary data.</text>
</comment>
<feature type="compositionally biased region" description="Basic and acidic residues" evidence="1">
    <location>
        <begin position="144"/>
        <end position="153"/>
    </location>
</feature>
<sequence length="320" mass="33292">MSLFRVEGATPDENDESKEHSLAARLAAVRATAEEAQTTVDESAAQYQTLIREQVDFHANYVPAFDNDPAFAAAPAPAPGLPAAPAARRGLLCDGDDDDVVPLMEARAPPPAASDSESDDEGPAARAVSPRRRGGVLDDGGDADPARGTDDGGAHPTTAPAPVLDDGAADAAPAPRRAPRGGILDDGDAAPAATEAAPPRPRRPPPVPPGRAAKAPAKAPAKPVAAPAPARIPRGTIVGAARSPTKQAAPKPKPIARRRPFKKPAAAEPRLKGKPTTADRMREAIQTKRVQIAKENLERLLRGEGQPLEKLPPRPKNFRA</sequence>
<evidence type="ECO:0000313" key="3">
    <source>
        <dbReference type="Proteomes" id="UP000789595"/>
    </source>
</evidence>
<proteinExistence type="predicted"/>
<reference evidence="2" key="1">
    <citation type="submission" date="2021-11" db="EMBL/GenBank/DDBJ databases">
        <authorList>
            <consortium name="Genoscope - CEA"/>
            <person name="William W."/>
        </authorList>
    </citation>
    <scope>NUCLEOTIDE SEQUENCE</scope>
</reference>
<feature type="region of interest" description="Disordered" evidence="1">
    <location>
        <begin position="1"/>
        <end position="20"/>
    </location>
</feature>
<evidence type="ECO:0000313" key="2">
    <source>
        <dbReference type="EMBL" id="CAH0379237.1"/>
    </source>
</evidence>
<feature type="region of interest" description="Disordered" evidence="1">
    <location>
        <begin position="89"/>
        <end position="282"/>
    </location>
</feature>
<feature type="compositionally biased region" description="Low complexity" evidence="1">
    <location>
        <begin position="160"/>
        <end position="175"/>
    </location>
</feature>
<dbReference type="EMBL" id="CAKKNE010000006">
    <property type="protein sequence ID" value="CAH0379237.1"/>
    <property type="molecule type" value="Genomic_DNA"/>
</dbReference>
<feature type="region of interest" description="Disordered" evidence="1">
    <location>
        <begin position="301"/>
        <end position="320"/>
    </location>
</feature>
<gene>
    <name evidence="2" type="ORF">PECAL_6P08430</name>
</gene>
<evidence type="ECO:0000256" key="1">
    <source>
        <dbReference type="SAM" id="MobiDB-lite"/>
    </source>
</evidence>